<dbReference type="EMBL" id="HBHQ01009089">
    <property type="protein sequence ID" value="CAD9814318.1"/>
    <property type="molecule type" value="Transcribed_RNA"/>
</dbReference>
<protein>
    <submittedName>
        <fullName evidence="3">Uncharacterized protein</fullName>
    </submittedName>
</protein>
<organism evidence="3">
    <name type="scientific">Attheya septentrionalis</name>
    <dbReference type="NCBI Taxonomy" id="420275"/>
    <lineage>
        <taxon>Eukaryota</taxon>
        <taxon>Sar</taxon>
        <taxon>Stramenopiles</taxon>
        <taxon>Ochrophyta</taxon>
        <taxon>Bacillariophyta</taxon>
        <taxon>Coscinodiscophyceae</taxon>
        <taxon>Chaetocerotophycidae</taxon>
        <taxon>Chaetocerotales</taxon>
        <taxon>Attheyaceae</taxon>
        <taxon>Attheya</taxon>
    </lineage>
</organism>
<reference evidence="3" key="1">
    <citation type="submission" date="2021-01" db="EMBL/GenBank/DDBJ databases">
        <authorList>
            <person name="Corre E."/>
            <person name="Pelletier E."/>
            <person name="Niang G."/>
            <person name="Scheremetjew M."/>
            <person name="Finn R."/>
            <person name="Kale V."/>
            <person name="Holt S."/>
            <person name="Cochrane G."/>
            <person name="Meng A."/>
            <person name="Brown T."/>
            <person name="Cohen L."/>
        </authorList>
    </citation>
    <scope>NUCLEOTIDE SEQUENCE</scope>
    <source>
        <strain evidence="3">CCMP2084</strain>
    </source>
</reference>
<evidence type="ECO:0000256" key="2">
    <source>
        <dbReference type="SAM" id="Phobius"/>
    </source>
</evidence>
<gene>
    <name evidence="3" type="ORF">ASEP1449_LOCUS6142</name>
    <name evidence="4" type="ORF">ASEP1449_LOCUS6143</name>
</gene>
<feature type="transmembrane region" description="Helical" evidence="2">
    <location>
        <begin position="44"/>
        <end position="64"/>
    </location>
</feature>
<name>A0A6T7GVH9_9STRA</name>
<accession>A0A6T7GVH9</accession>
<feature type="compositionally biased region" description="Basic and acidic residues" evidence="1">
    <location>
        <begin position="96"/>
        <end position="110"/>
    </location>
</feature>
<dbReference type="AlphaFoldDB" id="A0A6T7GVH9"/>
<proteinExistence type="predicted"/>
<evidence type="ECO:0000256" key="1">
    <source>
        <dbReference type="SAM" id="MobiDB-lite"/>
    </source>
</evidence>
<feature type="region of interest" description="Disordered" evidence="1">
    <location>
        <begin position="1"/>
        <end position="41"/>
    </location>
</feature>
<keyword evidence="2" id="KW-0812">Transmembrane</keyword>
<sequence length="110" mass="11978">MIRSPRPLCETTPRSDSKRNDTYHGVIATSSAASSDSGTGGPTALQMGFAVIILGTSAGLTLYTKKTQSMLNSMEKYSHNQAIRKGPPKFGPMTKAEWEKMKPRIDDDDL</sequence>
<keyword evidence="2" id="KW-1133">Transmembrane helix</keyword>
<feature type="compositionally biased region" description="Basic and acidic residues" evidence="1">
    <location>
        <begin position="13"/>
        <end position="22"/>
    </location>
</feature>
<evidence type="ECO:0000313" key="3">
    <source>
        <dbReference type="EMBL" id="CAD9814317.1"/>
    </source>
</evidence>
<feature type="region of interest" description="Disordered" evidence="1">
    <location>
        <begin position="78"/>
        <end position="110"/>
    </location>
</feature>
<evidence type="ECO:0000313" key="4">
    <source>
        <dbReference type="EMBL" id="CAD9814318.1"/>
    </source>
</evidence>
<keyword evidence="2" id="KW-0472">Membrane</keyword>
<dbReference type="EMBL" id="HBHQ01009088">
    <property type="protein sequence ID" value="CAD9814317.1"/>
    <property type="molecule type" value="Transcribed_RNA"/>
</dbReference>
<feature type="compositionally biased region" description="Low complexity" evidence="1">
    <location>
        <begin position="28"/>
        <end position="37"/>
    </location>
</feature>